<evidence type="ECO:0000256" key="5">
    <source>
        <dbReference type="ARBA" id="ARBA00022679"/>
    </source>
</evidence>
<dbReference type="InterPro" id="IPR011993">
    <property type="entry name" value="PH-like_dom_sf"/>
</dbReference>
<dbReference type="PROSITE" id="PS50011">
    <property type="entry name" value="PROTEIN_KINASE_DOM"/>
    <property type="match status" value="1"/>
</dbReference>
<dbReference type="Gene3D" id="1.10.510.10">
    <property type="entry name" value="Transferase(Phosphotransferase) domain 1"/>
    <property type="match status" value="2"/>
</dbReference>
<evidence type="ECO:0000256" key="1">
    <source>
        <dbReference type="ARBA" id="ARBA00006935"/>
    </source>
</evidence>
<dbReference type="AlphaFoldDB" id="A0A8C7QXG6"/>
<proteinExistence type="inferred from homology"/>
<organism evidence="14 15">
    <name type="scientific">Oncorhynchus mykiss</name>
    <name type="common">Rainbow trout</name>
    <name type="synonym">Salmo gairdneri</name>
    <dbReference type="NCBI Taxonomy" id="8022"/>
    <lineage>
        <taxon>Eukaryota</taxon>
        <taxon>Metazoa</taxon>
        <taxon>Chordata</taxon>
        <taxon>Craniata</taxon>
        <taxon>Vertebrata</taxon>
        <taxon>Euteleostomi</taxon>
        <taxon>Actinopterygii</taxon>
        <taxon>Neopterygii</taxon>
        <taxon>Teleostei</taxon>
        <taxon>Protacanthopterygii</taxon>
        <taxon>Salmoniformes</taxon>
        <taxon>Salmonidae</taxon>
        <taxon>Salmoninae</taxon>
        <taxon>Oncorhynchus</taxon>
    </lineage>
</organism>
<dbReference type="FunFam" id="2.30.29.30:FF:000027">
    <property type="entry name" value="Non-specific serine/threonine protein kinase"/>
    <property type="match status" value="1"/>
</dbReference>
<dbReference type="Pfam" id="PF00069">
    <property type="entry name" value="Pkinase"/>
    <property type="match status" value="2"/>
</dbReference>
<evidence type="ECO:0000313" key="14">
    <source>
        <dbReference type="Ensembl" id="ENSOMYP00000043971.1"/>
    </source>
</evidence>
<dbReference type="GO" id="GO:0004674">
    <property type="term" value="F:protein serine/threonine kinase activity"/>
    <property type="evidence" value="ECO:0007669"/>
    <property type="project" value="UniProtKB-KW"/>
</dbReference>
<keyword evidence="6 9" id="KW-0547">Nucleotide-binding</keyword>
<dbReference type="InterPro" id="IPR039026">
    <property type="entry name" value="PH_PKB"/>
</dbReference>
<protein>
    <recommendedName>
        <fullName evidence="2">non-specific serine/threonine protein kinase</fullName>
        <ecNumber evidence="2">2.7.11.1</ecNumber>
    </recommendedName>
</protein>
<dbReference type="FunFam" id="3.30.200.20:FF:000031">
    <property type="entry name" value="Non-specific serine/threonine protein kinase"/>
    <property type="match status" value="1"/>
</dbReference>
<evidence type="ECO:0000256" key="4">
    <source>
        <dbReference type="ARBA" id="ARBA00022553"/>
    </source>
</evidence>
<dbReference type="InterPro" id="IPR011009">
    <property type="entry name" value="Kinase-like_dom_sf"/>
</dbReference>
<comment type="similarity">
    <text evidence="1">Belongs to the protein kinase superfamily. AGC Ser/Thr protein kinase family. RAC subfamily.</text>
</comment>
<keyword evidence="15" id="KW-1185">Reference proteome</keyword>
<dbReference type="InterPro" id="IPR000961">
    <property type="entry name" value="AGC-kinase_C"/>
</dbReference>
<feature type="domain" description="Protein kinase" evidence="12">
    <location>
        <begin position="143"/>
        <end position="358"/>
    </location>
</feature>
<dbReference type="InterPro" id="IPR017892">
    <property type="entry name" value="Pkinase_C"/>
</dbReference>
<dbReference type="SUPFAM" id="SSF56112">
    <property type="entry name" value="Protein kinase-like (PK-like)"/>
    <property type="match status" value="1"/>
</dbReference>
<keyword evidence="7" id="KW-0418">Kinase</keyword>
<evidence type="ECO:0000256" key="10">
    <source>
        <dbReference type="SAM" id="MobiDB-lite"/>
    </source>
</evidence>
<keyword evidence="8 9" id="KW-0067">ATP-binding</keyword>
<reference evidence="14" key="3">
    <citation type="submission" date="2025-09" db="UniProtKB">
        <authorList>
            <consortium name="Ensembl"/>
        </authorList>
    </citation>
    <scope>IDENTIFICATION</scope>
</reference>
<sequence length="430" mass="50083">MGEVVIVKEGWLHKRGEYIKTWRPRYFLLKSDGTFIGYKERPQDIDQLETPLNNFSVAQCQLMKTERPKPNTFIIRCLQWTTVIERTFHVDSPEEREQWTKAIQEVADGLQKQEEERMDSSPDPMDMEMYLTKPKLKVTMPDFEYLKLLGKGTFGKVILVKEKATGKYYAMKILKKEVIVAKDEVAHTLTENRVLQNSKHPFLTGLKYSFQTPDRLCFVMEYANGGELFFHLSRDRVFSEERARFYGAEIVSALDYLHSEKNVVYRDLKVLEDNDYGRAVDWWGLGVVMYEMMCGRLPFYNQDHEKLFELILMEEIRFPRTLGPEGKSLLSGLLKKDPKQRLGGGPDDAKEIMQHKFFAGIEWQDVYEKKLVPPFKPQVTSETDTRYFDVEFTGQTITITPPGQNDSMESFDSDRRPHFPQFSYSASGTA</sequence>
<evidence type="ECO:0000259" key="11">
    <source>
        <dbReference type="PROSITE" id="PS50003"/>
    </source>
</evidence>
<evidence type="ECO:0000256" key="3">
    <source>
        <dbReference type="ARBA" id="ARBA00022527"/>
    </source>
</evidence>
<dbReference type="Pfam" id="PF00433">
    <property type="entry name" value="Pkinase_C"/>
    <property type="match status" value="1"/>
</dbReference>
<dbReference type="CDD" id="cd01241">
    <property type="entry name" value="PH_PKB"/>
    <property type="match status" value="1"/>
</dbReference>
<dbReference type="PANTHER" id="PTHR24351">
    <property type="entry name" value="RIBOSOMAL PROTEIN S6 KINASE"/>
    <property type="match status" value="1"/>
</dbReference>
<evidence type="ECO:0000313" key="15">
    <source>
        <dbReference type="Proteomes" id="UP000694395"/>
    </source>
</evidence>
<dbReference type="InterPro" id="IPR000719">
    <property type="entry name" value="Prot_kinase_dom"/>
</dbReference>
<evidence type="ECO:0000256" key="9">
    <source>
        <dbReference type="PROSITE-ProRule" id="PRU10141"/>
    </source>
</evidence>
<dbReference type="Gene3D" id="3.30.200.20">
    <property type="entry name" value="Phosphorylase Kinase, domain 1"/>
    <property type="match status" value="2"/>
</dbReference>
<keyword evidence="4" id="KW-0597">Phosphoprotein</keyword>
<reference evidence="14" key="2">
    <citation type="submission" date="2025-08" db="UniProtKB">
        <authorList>
            <consortium name="Ensembl"/>
        </authorList>
    </citation>
    <scope>IDENTIFICATION</scope>
</reference>
<feature type="binding site" evidence="9">
    <location>
        <position position="182"/>
    </location>
    <ligand>
        <name>ATP</name>
        <dbReference type="ChEBI" id="CHEBI:30616"/>
    </ligand>
</feature>
<feature type="domain" description="PH" evidence="11">
    <location>
        <begin position="5"/>
        <end position="108"/>
    </location>
</feature>
<evidence type="ECO:0000256" key="7">
    <source>
        <dbReference type="ARBA" id="ARBA00022777"/>
    </source>
</evidence>
<dbReference type="PROSITE" id="PS00107">
    <property type="entry name" value="PROTEIN_KINASE_ATP"/>
    <property type="match status" value="1"/>
</dbReference>
<gene>
    <name evidence="14" type="primary">LOC110529687</name>
</gene>
<dbReference type="Gene3D" id="2.30.29.30">
    <property type="entry name" value="Pleckstrin-homology domain (PH domain)/Phosphotyrosine-binding domain (PTB)"/>
    <property type="match status" value="1"/>
</dbReference>
<feature type="region of interest" description="Disordered" evidence="10">
    <location>
        <begin position="398"/>
        <end position="430"/>
    </location>
</feature>
<dbReference type="InterPro" id="IPR001849">
    <property type="entry name" value="PH_domain"/>
</dbReference>
<evidence type="ECO:0000259" key="12">
    <source>
        <dbReference type="PROSITE" id="PS50011"/>
    </source>
</evidence>
<dbReference type="InterPro" id="IPR017441">
    <property type="entry name" value="Protein_kinase_ATP_BS"/>
</dbReference>
<reference evidence="14" key="1">
    <citation type="submission" date="2020-07" db="EMBL/GenBank/DDBJ databases">
        <title>A long reads based de novo assembly of the rainbow trout Arlee double haploid line genome.</title>
        <authorList>
            <person name="Gao G."/>
            <person name="Palti Y."/>
        </authorList>
    </citation>
    <scope>NUCLEOTIDE SEQUENCE [LARGE SCALE GENOMIC DNA]</scope>
</reference>
<dbReference type="PROSITE" id="PS50003">
    <property type="entry name" value="PH_DOMAIN"/>
    <property type="match status" value="1"/>
</dbReference>
<dbReference type="GeneTree" id="ENSGT00940000158752"/>
<evidence type="ECO:0000256" key="6">
    <source>
        <dbReference type="ARBA" id="ARBA00022741"/>
    </source>
</evidence>
<feature type="domain" description="AGC-kinase C-terminal" evidence="13">
    <location>
        <begin position="359"/>
        <end position="430"/>
    </location>
</feature>
<dbReference type="Pfam" id="PF00169">
    <property type="entry name" value="PH"/>
    <property type="match status" value="1"/>
</dbReference>
<evidence type="ECO:0000256" key="8">
    <source>
        <dbReference type="ARBA" id="ARBA00022840"/>
    </source>
</evidence>
<accession>A0A8C7QXG6</accession>
<feature type="compositionally biased region" description="Polar residues" evidence="10">
    <location>
        <begin position="398"/>
        <end position="410"/>
    </location>
</feature>
<dbReference type="GO" id="GO:0005524">
    <property type="term" value="F:ATP binding"/>
    <property type="evidence" value="ECO:0007669"/>
    <property type="project" value="UniProtKB-UniRule"/>
</dbReference>
<keyword evidence="3" id="KW-0723">Serine/threonine-protein kinase</keyword>
<evidence type="ECO:0000256" key="2">
    <source>
        <dbReference type="ARBA" id="ARBA00012513"/>
    </source>
</evidence>
<evidence type="ECO:0000259" key="13">
    <source>
        <dbReference type="PROSITE" id="PS51285"/>
    </source>
</evidence>
<dbReference type="FunFam" id="1.10.510.10:FF:000512">
    <property type="entry name" value="AKT serine/threonine kinase 1"/>
    <property type="match status" value="1"/>
</dbReference>
<dbReference type="Ensembl" id="ENSOMYT00000047896.2">
    <property type="protein sequence ID" value="ENSOMYP00000043971.1"/>
    <property type="gene ID" value="ENSOMYG00000020189.2"/>
</dbReference>
<dbReference type="SMART" id="SM00133">
    <property type="entry name" value="S_TK_X"/>
    <property type="match status" value="1"/>
</dbReference>
<dbReference type="SUPFAM" id="SSF50729">
    <property type="entry name" value="PH domain-like"/>
    <property type="match status" value="1"/>
</dbReference>
<dbReference type="EC" id="2.7.11.1" evidence="2"/>
<keyword evidence="5" id="KW-0808">Transferase</keyword>
<dbReference type="Proteomes" id="UP000694395">
    <property type="component" value="Chromosome 8"/>
</dbReference>
<dbReference type="SMART" id="SM00233">
    <property type="entry name" value="PH"/>
    <property type="match status" value="1"/>
</dbReference>
<name>A0A8C7QXG6_ONCMY</name>
<dbReference type="PROSITE" id="PS51285">
    <property type="entry name" value="AGC_KINASE_CTER"/>
    <property type="match status" value="1"/>
</dbReference>